<evidence type="ECO:0000256" key="2">
    <source>
        <dbReference type="ARBA" id="ARBA00023125"/>
    </source>
</evidence>
<dbReference type="InterPro" id="IPR051677">
    <property type="entry name" value="AfsR-DnrI-RedD_regulator"/>
</dbReference>
<dbReference type="InterPro" id="IPR036388">
    <property type="entry name" value="WH-like_DNA-bd_sf"/>
</dbReference>
<dbReference type="EMBL" id="WOXT01000002">
    <property type="protein sequence ID" value="MUV14112.1"/>
    <property type="molecule type" value="Genomic_DNA"/>
</dbReference>
<dbReference type="SMART" id="SM00862">
    <property type="entry name" value="Trans_reg_C"/>
    <property type="match status" value="1"/>
</dbReference>
<organism evidence="5 6">
    <name type="scientific">Noviluteimonas gilva</name>
    <dbReference type="NCBI Taxonomy" id="2682097"/>
    <lineage>
        <taxon>Bacteria</taxon>
        <taxon>Pseudomonadati</taxon>
        <taxon>Pseudomonadota</taxon>
        <taxon>Gammaproteobacteria</taxon>
        <taxon>Lysobacterales</taxon>
        <taxon>Lysobacteraceae</taxon>
        <taxon>Noviluteimonas</taxon>
    </lineage>
</organism>
<comment type="caution">
    <text evidence="5">The sequence shown here is derived from an EMBL/GenBank/DDBJ whole genome shotgun (WGS) entry which is preliminary data.</text>
</comment>
<feature type="domain" description="Bacterial transcriptional activator" evidence="4">
    <location>
        <begin position="907"/>
        <end position="1052"/>
    </location>
</feature>
<dbReference type="SUPFAM" id="SSF48452">
    <property type="entry name" value="TPR-like"/>
    <property type="match status" value="1"/>
</dbReference>
<keyword evidence="2" id="KW-0238">DNA-binding</keyword>
<dbReference type="InterPro" id="IPR001867">
    <property type="entry name" value="OmpR/PhoB-type_DNA-bd"/>
</dbReference>
<dbReference type="InterPro" id="IPR016032">
    <property type="entry name" value="Sig_transdc_resp-reg_C-effctor"/>
</dbReference>
<dbReference type="InterPro" id="IPR005158">
    <property type="entry name" value="BTAD"/>
</dbReference>
<gene>
    <name evidence="5" type="ORF">GN331_07795</name>
</gene>
<dbReference type="AlphaFoldDB" id="A0A7C9HM01"/>
<feature type="domain" description="OmpR/PhoB-type" evidence="3">
    <location>
        <begin position="824"/>
        <end position="900"/>
    </location>
</feature>
<sequence length="1053" mass="116643">MPLAKLTRPKLHQVLPRDRLFARLDEAARPIVWVVGPPGAGKTALVASWLQQHKVGGVWYQVDAGDRDLSTFFHYLNRAAPPARKRDAPLPTFTPEHGADPAAFARLYFRALFERFKPPAALVFDNYHELPAGAPLHALLEAIAREAPERVVIVATSRGEPPPECAALRAMDRVALLDWDDLRLTFDETCGIAALRQHLDETTLRAVHAQSDGWPVGLVLTLEQVKRGHAETGLAQSQGRDVLFGYFAGQILDALSPTVQTQLMRIALLPRATAAQAAMIAGDPAAGHLLDSLYRKRLFVERRGDAYQFHDLFRAFLLERLEQTMSPEALAAVRRDAIALLTQAEQVEAAFDIAATTQDWPSAAQIALRFAPMLLEQGRVTTLKSWFDVLPPQVQDASPWMALWHGIALSPFAALQARARFEVAHARFGEAEPMGRILAIGAILATHYLEFDHGQVEEWIDLLLPQLDNAPPFPAAAAELRVNAALLFALSFARPRADLTQARVARLRTLLQRDDIPANARVDAATLMLAYHQINGEFDESDRIVAMAAPWVADPTLTPSYRALWLLQLAHFRDKQGNDVEALKIYDESQAIANENALMLPPLRIFAHLGRAIAALCAGDADTAEAERVRAEAYWTFARKLDRALDGAIRTWIAILRHEYEAARKTAREVVAGMDDFGPVWLRFGSRLLLAIAEVEADGDADVAPILDEARALLTDTCLQHHVHGIEAVEAWIQLRRAGPEAARPWIERSVAGLNAHHGQFMLRMHPSLLSEVYGAALQLGISEGDARRAIREFSLRAPHADPPRWPWRFEVRTLGRFEVLREGQPLAFSRKVPKKTLALLKAIIALGGRSVSEQRLLDALWPDEEGDAGARALDATVLRLRTLLGDPAAIVQRGGRVSLDAERVWVDVFAFDRALAAADEAAHRHDIDAEAQPLQRALELYSGAFLVEDEGEPWPVAARERLRGRFIHALARQAERREAAGDDTAAIALYMRGIDADPAIESFYQGLMRCYDRSGRRSEAIAAYQRLRQILSITLGLQPSASSERLYQAVKG</sequence>
<evidence type="ECO:0000256" key="1">
    <source>
        <dbReference type="ARBA" id="ARBA00005820"/>
    </source>
</evidence>
<dbReference type="RefSeq" id="WP_156641436.1">
    <property type="nucleotide sequence ID" value="NZ_WOXT01000002.1"/>
</dbReference>
<dbReference type="Gene3D" id="1.25.40.10">
    <property type="entry name" value="Tetratricopeptide repeat domain"/>
    <property type="match status" value="1"/>
</dbReference>
<dbReference type="SUPFAM" id="SSF52540">
    <property type="entry name" value="P-loop containing nucleoside triphosphate hydrolases"/>
    <property type="match status" value="1"/>
</dbReference>
<dbReference type="Gene3D" id="3.40.50.300">
    <property type="entry name" value="P-loop containing nucleotide triphosphate hydrolases"/>
    <property type="match status" value="1"/>
</dbReference>
<dbReference type="GO" id="GO:0003677">
    <property type="term" value="F:DNA binding"/>
    <property type="evidence" value="ECO:0007669"/>
    <property type="project" value="UniProtKB-KW"/>
</dbReference>
<accession>A0A7C9HM01</accession>
<evidence type="ECO:0000259" key="4">
    <source>
        <dbReference type="SMART" id="SM01043"/>
    </source>
</evidence>
<dbReference type="GO" id="GO:0006355">
    <property type="term" value="P:regulation of DNA-templated transcription"/>
    <property type="evidence" value="ECO:0007669"/>
    <property type="project" value="InterPro"/>
</dbReference>
<dbReference type="InterPro" id="IPR011990">
    <property type="entry name" value="TPR-like_helical_dom_sf"/>
</dbReference>
<evidence type="ECO:0000259" key="3">
    <source>
        <dbReference type="SMART" id="SM00862"/>
    </source>
</evidence>
<dbReference type="InterPro" id="IPR059106">
    <property type="entry name" value="WHD_MalT"/>
</dbReference>
<dbReference type="Pfam" id="PF25873">
    <property type="entry name" value="WHD_MalT"/>
    <property type="match status" value="1"/>
</dbReference>
<dbReference type="SMART" id="SM01043">
    <property type="entry name" value="BTAD"/>
    <property type="match status" value="1"/>
</dbReference>
<evidence type="ECO:0000313" key="6">
    <source>
        <dbReference type="Proteomes" id="UP000479692"/>
    </source>
</evidence>
<dbReference type="GO" id="GO:0000160">
    <property type="term" value="P:phosphorelay signal transduction system"/>
    <property type="evidence" value="ECO:0007669"/>
    <property type="project" value="InterPro"/>
</dbReference>
<protein>
    <recommendedName>
        <fullName evidence="7">Bacterial transcriptional activator domain-containing protein</fullName>
    </recommendedName>
</protein>
<dbReference type="SUPFAM" id="SSF46894">
    <property type="entry name" value="C-terminal effector domain of the bipartite response regulators"/>
    <property type="match status" value="1"/>
</dbReference>
<name>A0A7C9HM01_9GAMM</name>
<proteinExistence type="inferred from homology"/>
<reference evidence="5 6" key="1">
    <citation type="submission" date="2019-12" db="EMBL/GenBank/DDBJ databases">
        <authorList>
            <person name="Xu J."/>
        </authorList>
    </citation>
    <scope>NUCLEOTIDE SEQUENCE [LARGE SCALE GENOMIC DNA]</scope>
    <source>
        <strain evidence="5 6">HX-5-24</strain>
    </source>
</reference>
<dbReference type="Proteomes" id="UP000479692">
    <property type="component" value="Unassembled WGS sequence"/>
</dbReference>
<dbReference type="InterPro" id="IPR027417">
    <property type="entry name" value="P-loop_NTPase"/>
</dbReference>
<dbReference type="Pfam" id="PF03704">
    <property type="entry name" value="BTAD"/>
    <property type="match status" value="1"/>
</dbReference>
<comment type="similarity">
    <text evidence="1">Belongs to the AfsR/DnrI/RedD regulatory family.</text>
</comment>
<evidence type="ECO:0008006" key="7">
    <source>
        <dbReference type="Google" id="ProtNLM"/>
    </source>
</evidence>
<dbReference type="Gene3D" id="1.10.10.10">
    <property type="entry name" value="Winged helix-like DNA-binding domain superfamily/Winged helix DNA-binding domain"/>
    <property type="match status" value="1"/>
</dbReference>
<keyword evidence="6" id="KW-1185">Reference proteome</keyword>
<evidence type="ECO:0000313" key="5">
    <source>
        <dbReference type="EMBL" id="MUV14112.1"/>
    </source>
</evidence>
<dbReference type="PANTHER" id="PTHR35807">
    <property type="entry name" value="TRANSCRIPTIONAL REGULATOR REDD-RELATED"/>
    <property type="match status" value="1"/>
</dbReference>